<protein>
    <submittedName>
        <fullName evidence="2">Uncharacterized protein</fullName>
    </submittedName>
</protein>
<feature type="transmembrane region" description="Helical" evidence="1">
    <location>
        <begin position="15"/>
        <end position="37"/>
    </location>
</feature>
<evidence type="ECO:0000313" key="2">
    <source>
        <dbReference type="EMBL" id="MBX42465.1"/>
    </source>
</evidence>
<organism evidence="2">
    <name type="scientific">Rhizophora mucronata</name>
    <name type="common">Asiatic mangrove</name>
    <dbReference type="NCBI Taxonomy" id="61149"/>
    <lineage>
        <taxon>Eukaryota</taxon>
        <taxon>Viridiplantae</taxon>
        <taxon>Streptophyta</taxon>
        <taxon>Embryophyta</taxon>
        <taxon>Tracheophyta</taxon>
        <taxon>Spermatophyta</taxon>
        <taxon>Magnoliopsida</taxon>
        <taxon>eudicotyledons</taxon>
        <taxon>Gunneridae</taxon>
        <taxon>Pentapetalae</taxon>
        <taxon>rosids</taxon>
        <taxon>fabids</taxon>
        <taxon>Malpighiales</taxon>
        <taxon>Rhizophoraceae</taxon>
        <taxon>Rhizophora</taxon>
    </lineage>
</organism>
<reference evidence="2" key="1">
    <citation type="submission" date="2018-02" db="EMBL/GenBank/DDBJ databases">
        <title>Rhizophora mucronata_Transcriptome.</title>
        <authorList>
            <person name="Meera S.P."/>
            <person name="Sreeshan A."/>
            <person name="Augustine A."/>
        </authorList>
    </citation>
    <scope>NUCLEOTIDE SEQUENCE</scope>
    <source>
        <tissue evidence="2">Leaf</tissue>
    </source>
</reference>
<dbReference type="AlphaFoldDB" id="A0A2P2NJ17"/>
<sequence length="43" mass="4943">MIVIYPNGCRTPEKLLVFAFICSSSSPIFKLFSFYCFSFTFSC</sequence>
<dbReference type="EMBL" id="GGEC01061981">
    <property type="protein sequence ID" value="MBX42465.1"/>
    <property type="molecule type" value="Transcribed_RNA"/>
</dbReference>
<accession>A0A2P2NJ17</accession>
<name>A0A2P2NJ17_RHIMU</name>
<keyword evidence="1" id="KW-0812">Transmembrane</keyword>
<evidence type="ECO:0000256" key="1">
    <source>
        <dbReference type="SAM" id="Phobius"/>
    </source>
</evidence>
<keyword evidence="1" id="KW-1133">Transmembrane helix</keyword>
<keyword evidence="1" id="KW-0472">Membrane</keyword>
<proteinExistence type="predicted"/>